<dbReference type="InterPro" id="IPR041496">
    <property type="entry name" value="YitH/HolE_GNAT"/>
</dbReference>
<dbReference type="GO" id="GO:0016746">
    <property type="term" value="F:acyltransferase activity"/>
    <property type="evidence" value="ECO:0007669"/>
    <property type="project" value="UniProtKB-KW"/>
</dbReference>
<dbReference type="SUPFAM" id="SSF55729">
    <property type="entry name" value="Acyl-CoA N-acyltransferases (Nat)"/>
    <property type="match status" value="1"/>
</dbReference>
<name>A0ABS8YIB7_9BACL</name>
<dbReference type="PROSITE" id="PS51186">
    <property type="entry name" value="GNAT"/>
    <property type="match status" value="1"/>
</dbReference>
<evidence type="ECO:0000259" key="1">
    <source>
        <dbReference type="PROSITE" id="PS51186"/>
    </source>
</evidence>
<gene>
    <name evidence="2" type="ORF">LQV63_12220</name>
</gene>
<proteinExistence type="predicted"/>
<keyword evidence="2" id="KW-0808">Transferase</keyword>
<dbReference type="EMBL" id="JAJNBZ010000007">
    <property type="protein sequence ID" value="MCE5170076.1"/>
    <property type="molecule type" value="Genomic_DNA"/>
</dbReference>
<evidence type="ECO:0000313" key="3">
    <source>
        <dbReference type="Proteomes" id="UP001199916"/>
    </source>
</evidence>
<dbReference type="InterPro" id="IPR052729">
    <property type="entry name" value="Acyl/Acetyltrans_Enzymes"/>
</dbReference>
<protein>
    <submittedName>
        <fullName evidence="2">GNAT family N-acetyltransferase</fullName>
        <ecNumber evidence="2">2.3.1.-</ecNumber>
    </submittedName>
</protein>
<dbReference type="PANTHER" id="PTHR47237:SF2">
    <property type="entry name" value="BLL4206 PROTEIN"/>
    <property type="match status" value="1"/>
</dbReference>
<dbReference type="Pfam" id="PF18014">
    <property type="entry name" value="Acetyltransf_18"/>
    <property type="match status" value="1"/>
</dbReference>
<dbReference type="Gene3D" id="3.40.630.30">
    <property type="match status" value="1"/>
</dbReference>
<comment type="caution">
    <text evidence="2">The sequence shown here is derived from an EMBL/GenBank/DDBJ whole genome shotgun (WGS) entry which is preliminary data.</text>
</comment>
<dbReference type="PANTHER" id="PTHR47237">
    <property type="entry name" value="SLL0310 PROTEIN"/>
    <property type="match status" value="1"/>
</dbReference>
<sequence>MFVNQKQTKFGMSKLSERDISGLIQLSASVGWDYDEQEIRTVMSAGTVYGHKNEQGTIISSAAMISYAEKLASIGMVIVNDSYRGHGLGKELTEACIRSVPDDVTIMLIATKEGKPLYEKLGFDTITCVHKLISDNYVAFHQEDGGLEYDVLPLTDIHFEQVRAMDRDAVGADRGPFLAVRIRQARQGVVVTHRNGNLAGYGLGIAGPVNMILGPIVATNHDVACCIIRELAKEHQGRLRIDVPDGQALFVRSLEKSGFVKESQPPIMIKNSSSLPERNHTLFGIAAQIFG</sequence>
<evidence type="ECO:0000313" key="2">
    <source>
        <dbReference type="EMBL" id="MCE5170076.1"/>
    </source>
</evidence>
<dbReference type="Pfam" id="PF13673">
    <property type="entry name" value="Acetyltransf_10"/>
    <property type="match status" value="1"/>
</dbReference>
<dbReference type="EC" id="2.3.1.-" evidence="2"/>
<dbReference type="InterPro" id="IPR016181">
    <property type="entry name" value="Acyl_CoA_acyltransferase"/>
</dbReference>
<dbReference type="Gene3D" id="3.40.630.90">
    <property type="match status" value="1"/>
</dbReference>
<organism evidence="2 3">
    <name type="scientific">Paenibacillus profundus</name>
    <dbReference type="NCBI Taxonomy" id="1173085"/>
    <lineage>
        <taxon>Bacteria</taxon>
        <taxon>Bacillati</taxon>
        <taxon>Bacillota</taxon>
        <taxon>Bacilli</taxon>
        <taxon>Bacillales</taxon>
        <taxon>Paenibacillaceae</taxon>
        <taxon>Paenibacillus</taxon>
    </lineage>
</organism>
<dbReference type="Proteomes" id="UP001199916">
    <property type="component" value="Unassembled WGS sequence"/>
</dbReference>
<keyword evidence="3" id="KW-1185">Reference proteome</keyword>
<keyword evidence="2" id="KW-0012">Acyltransferase</keyword>
<feature type="domain" description="N-acetyltransferase" evidence="1">
    <location>
        <begin position="10"/>
        <end position="144"/>
    </location>
</feature>
<accession>A0ABS8YIB7</accession>
<reference evidence="2 3" key="1">
    <citation type="submission" date="2021-11" db="EMBL/GenBank/DDBJ databases">
        <title>Draft genome sequence of Paenibacillus profundus YoMME, a new Gram-positive bacteria with exoelectrogenic properties.</title>
        <authorList>
            <person name="Hubenova Y."/>
            <person name="Hubenova E."/>
            <person name="Manasiev Y."/>
            <person name="Peykov S."/>
            <person name="Mitov M."/>
        </authorList>
    </citation>
    <scope>NUCLEOTIDE SEQUENCE [LARGE SCALE GENOMIC DNA]</scope>
    <source>
        <strain evidence="2 3">YoMME</strain>
    </source>
</reference>
<dbReference type="InterPro" id="IPR000182">
    <property type="entry name" value="GNAT_dom"/>
</dbReference>